<reference evidence="1" key="1">
    <citation type="submission" date="2023-03" db="EMBL/GenBank/DDBJ databases">
        <title>Massive genome expansion in bonnet fungi (Mycena s.s.) driven by repeated elements and novel gene families across ecological guilds.</title>
        <authorList>
            <consortium name="Lawrence Berkeley National Laboratory"/>
            <person name="Harder C.B."/>
            <person name="Miyauchi S."/>
            <person name="Viragh M."/>
            <person name="Kuo A."/>
            <person name="Thoen E."/>
            <person name="Andreopoulos B."/>
            <person name="Lu D."/>
            <person name="Skrede I."/>
            <person name="Drula E."/>
            <person name="Henrissat B."/>
            <person name="Morin E."/>
            <person name="Kohler A."/>
            <person name="Barry K."/>
            <person name="LaButti K."/>
            <person name="Morin E."/>
            <person name="Salamov A."/>
            <person name="Lipzen A."/>
            <person name="Mereny Z."/>
            <person name="Hegedus B."/>
            <person name="Baldrian P."/>
            <person name="Stursova M."/>
            <person name="Weitz H."/>
            <person name="Taylor A."/>
            <person name="Grigoriev I.V."/>
            <person name="Nagy L.G."/>
            <person name="Martin F."/>
            <person name="Kauserud H."/>
        </authorList>
    </citation>
    <scope>NUCLEOTIDE SEQUENCE</scope>
    <source>
        <strain evidence="1">CBHHK182m</strain>
    </source>
</reference>
<protein>
    <submittedName>
        <fullName evidence="1">Uncharacterized protein</fullName>
    </submittedName>
</protein>
<evidence type="ECO:0000313" key="1">
    <source>
        <dbReference type="EMBL" id="KAJ7737292.1"/>
    </source>
</evidence>
<sequence length="95" mass="11232">MPGKDDDKRKFVCLGKDGNYKFMLLDDLQKRLLWALDCYQKDRECKSGLVLWEMEGDLWDIPTKGPLWEEWFNRTQQGEPSDSAQWNQWKAGSCL</sequence>
<accession>A0AAD7I889</accession>
<evidence type="ECO:0000313" key="2">
    <source>
        <dbReference type="Proteomes" id="UP001215598"/>
    </source>
</evidence>
<comment type="caution">
    <text evidence="1">The sequence shown here is derived from an EMBL/GenBank/DDBJ whole genome shotgun (WGS) entry which is preliminary data.</text>
</comment>
<name>A0AAD7I889_9AGAR</name>
<organism evidence="1 2">
    <name type="scientific">Mycena metata</name>
    <dbReference type="NCBI Taxonomy" id="1033252"/>
    <lineage>
        <taxon>Eukaryota</taxon>
        <taxon>Fungi</taxon>
        <taxon>Dikarya</taxon>
        <taxon>Basidiomycota</taxon>
        <taxon>Agaricomycotina</taxon>
        <taxon>Agaricomycetes</taxon>
        <taxon>Agaricomycetidae</taxon>
        <taxon>Agaricales</taxon>
        <taxon>Marasmiineae</taxon>
        <taxon>Mycenaceae</taxon>
        <taxon>Mycena</taxon>
    </lineage>
</organism>
<dbReference type="EMBL" id="JARKIB010000117">
    <property type="protein sequence ID" value="KAJ7737292.1"/>
    <property type="molecule type" value="Genomic_DNA"/>
</dbReference>
<proteinExistence type="predicted"/>
<dbReference type="Proteomes" id="UP001215598">
    <property type="component" value="Unassembled WGS sequence"/>
</dbReference>
<dbReference type="AlphaFoldDB" id="A0AAD7I889"/>
<gene>
    <name evidence="1" type="ORF">B0H16DRAFT_1730359</name>
</gene>
<keyword evidence="2" id="KW-1185">Reference proteome</keyword>